<comment type="caution">
    <text evidence="1">The sequence shown here is derived from an EMBL/GenBank/DDBJ whole genome shotgun (WGS) entry which is preliminary data.</text>
</comment>
<accession>A0AA39UUT6</accession>
<evidence type="ECO:0000313" key="2">
    <source>
        <dbReference type="Proteomes" id="UP001175228"/>
    </source>
</evidence>
<gene>
    <name evidence="1" type="ORF">EDD18DRAFT_1157117</name>
</gene>
<dbReference type="AlphaFoldDB" id="A0AA39UUT6"/>
<reference evidence="1" key="1">
    <citation type="submission" date="2023-06" db="EMBL/GenBank/DDBJ databases">
        <authorList>
            <consortium name="Lawrence Berkeley National Laboratory"/>
            <person name="Ahrendt S."/>
            <person name="Sahu N."/>
            <person name="Indic B."/>
            <person name="Wong-Bajracharya J."/>
            <person name="Merenyi Z."/>
            <person name="Ke H.-M."/>
            <person name="Monk M."/>
            <person name="Kocsube S."/>
            <person name="Drula E."/>
            <person name="Lipzen A."/>
            <person name="Balint B."/>
            <person name="Henrissat B."/>
            <person name="Andreopoulos B."/>
            <person name="Martin F.M."/>
            <person name="Harder C.B."/>
            <person name="Rigling D."/>
            <person name="Ford K.L."/>
            <person name="Foster G.D."/>
            <person name="Pangilinan J."/>
            <person name="Papanicolaou A."/>
            <person name="Barry K."/>
            <person name="LaButti K."/>
            <person name="Viragh M."/>
            <person name="Koriabine M."/>
            <person name="Yan M."/>
            <person name="Riley R."/>
            <person name="Champramary S."/>
            <person name="Plett K.L."/>
            <person name="Tsai I.J."/>
            <person name="Slot J."/>
            <person name="Sipos G."/>
            <person name="Plett J."/>
            <person name="Nagy L.G."/>
            <person name="Grigoriev I.V."/>
        </authorList>
    </citation>
    <scope>NUCLEOTIDE SEQUENCE</scope>
    <source>
        <strain evidence="1">HWK02</strain>
    </source>
</reference>
<dbReference type="EMBL" id="JAUEPU010000011">
    <property type="protein sequence ID" value="KAK0498299.1"/>
    <property type="molecule type" value="Genomic_DNA"/>
</dbReference>
<organism evidence="1 2">
    <name type="scientific">Armillaria luteobubalina</name>
    <dbReference type="NCBI Taxonomy" id="153913"/>
    <lineage>
        <taxon>Eukaryota</taxon>
        <taxon>Fungi</taxon>
        <taxon>Dikarya</taxon>
        <taxon>Basidiomycota</taxon>
        <taxon>Agaricomycotina</taxon>
        <taxon>Agaricomycetes</taxon>
        <taxon>Agaricomycetidae</taxon>
        <taxon>Agaricales</taxon>
        <taxon>Marasmiineae</taxon>
        <taxon>Physalacriaceae</taxon>
        <taxon>Armillaria</taxon>
    </lineage>
</organism>
<keyword evidence="2" id="KW-1185">Reference proteome</keyword>
<proteinExistence type="predicted"/>
<name>A0AA39UUT6_9AGAR</name>
<protein>
    <submittedName>
        <fullName evidence="1">Uncharacterized protein</fullName>
    </submittedName>
</protein>
<dbReference type="Proteomes" id="UP001175228">
    <property type="component" value="Unassembled WGS sequence"/>
</dbReference>
<evidence type="ECO:0000313" key="1">
    <source>
        <dbReference type="EMBL" id="KAK0498299.1"/>
    </source>
</evidence>
<feature type="non-terminal residue" evidence="1">
    <location>
        <position position="152"/>
    </location>
</feature>
<sequence>LEGRGSQITLYIKLNTTFCGRKEGSPWIRTLARSLSRSYLARAVSRSIAIKRQSARMVPLGTGLSSFLESFLPSLSESAHRGAVLNHAKTNCETYGLILHSAEGRKTLLPDGAPQQKRAGVCITVPRLQVQTSYSMSLRSAVMVKGMGRANT</sequence>